<dbReference type="Proteomes" id="UP000000763">
    <property type="component" value="Chromosome 7"/>
</dbReference>
<protein>
    <submittedName>
        <fullName evidence="2">Uncharacterized protein</fullName>
    </submittedName>
</protein>
<feature type="compositionally biased region" description="Gly residues" evidence="1">
    <location>
        <begin position="25"/>
        <end position="34"/>
    </location>
</feature>
<evidence type="ECO:0000313" key="2">
    <source>
        <dbReference type="EMBL" id="BAC83144.1"/>
    </source>
</evidence>
<feature type="compositionally biased region" description="Low complexity" evidence="1">
    <location>
        <begin position="80"/>
        <end position="89"/>
    </location>
</feature>
<evidence type="ECO:0000313" key="4">
    <source>
        <dbReference type="Proteomes" id="UP000000763"/>
    </source>
</evidence>
<gene>
    <name evidence="3" type="ORF">OJ1121_A05.31</name>
    <name evidence="2" type="ORF">OJ1699_E05.7</name>
</gene>
<name>Q6ZL27_ORYSJ</name>
<reference evidence="3" key="2">
    <citation type="submission" date="2002-11" db="EMBL/GenBank/DDBJ databases">
        <title>Oryza sativa nipponbare(GA3) genomic DNA, chromosome 7, BAC clone:OJ1121_A05.</title>
        <authorList>
            <person name="Sasaki T."/>
            <person name="Matsumoto T."/>
            <person name="Katayose Y."/>
        </authorList>
    </citation>
    <scope>NUCLEOTIDE SEQUENCE</scope>
</reference>
<organism evidence="2 4">
    <name type="scientific">Oryza sativa subsp. japonica</name>
    <name type="common">Rice</name>
    <dbReference type="NCBI Taxonomy" id="39947"/>
    <lineage>
        <taxon>Eukaryota</taxon>
        <taxon>Viridiplantae</taxon>
        <taxon>Streptophyta</taxon>
        <taxon>Embryophyta</taxon>
        <taxon>Tracheophyta</taxon>
        <taxon>Spermatophyta</taxon>
        <taxon>Magnoliopsida</taxon>
        <taxon>Liliopsida</taxon>
        <taxon>Poales</taxon>
        <taxon>Poaceae</taxon>
        <taxon>BOP clade</taxon>
        <taxon>Oryzoideae</taxon>
        <taxon>Oryzeae</taxon>
        <taxon>Oryzinae</taxon>
        <taxon>Oryza</taxon>
        <taxon>Oryza sativa</taxon>
    </lineage>
</organism>
<dbReference type="EMBL" id="AP003845">
    <property type="protein sequence ID" value="BAC83144.1"/>
    <property type="molecule type" value="Genomic_DNA"/>
</dbReference>
<dbReference type="AlphaFoldDB" id="Q6ZL27"/>
<evidence type="ECO:0000313" key="3">
    <source>
        <dbReference type="EMBL" id="BAD31873.1"/>
    </source>
</evidence>
<reference evidence="4" key="4">
    <citation type="journal article" date="2008" name="Nucleic Acids Res.">
        <title>The rice annotation project database (RAP-DB): 2008 update.</title>
        <authorList>
            <consortium name="The rice annotation project (RAP)"/>
        </authorList>
    </citation>
    <scope>GENOME REANNOTATION</scope>
    <source>
        <strain evidence="4">cv. Nipponbare</strain>
    </source>
</reference>
<reference evidence="2" key="1">
    <citation type="submission" date="2001-07" db="EMBL/GenBank/DDBJ databases">
        <title>Oryza sativa nipponbare(GA3) genomic DNA, chromosome 7, BAC clone:OJ1699_E05.</title>
        <authorList>
            <person name="Sasaki T."/>
            <person name="Matsumoto T."/>
            <person name="Yamamoto K."/>
        </authorList>
    </citation>
    <scope>NUCLEOTIDE SEQUENCE</scope>
</reference>
<proteinExistence type="predicted"/>
<feature type="region of interest" description="Disordered" evidence="1">
    <location>
        <begin position="1"/>
        <end position="164"/>
    </location>
</feature>
<evidence type="ECO:0000256" key="1">
    <source>
        <dbReference type="SAM" id="MobiDB-lite"/>
    </source>
</evidence>
<accession>Q6ZL27</accession>
<dbReference type="EMBL" id="AP005908">
    <property type="protein sequence ID" value="BAD31873.1"/>
    <property type="molecule type" value="Genomic_DNA"/>
</dbReference>
<feature type="compositionally biased region" description="Basic residues" evidence="1">
    <location>
        <begin position="123"/>
        <end position="149"/>
    </location>
</feature>
<sequence length="185" mass="20473">MEKVVARTQKVVMSGQKSSATCDGGRAGVTGGGCSLSPTTAIAQRGRHAQPMRIPTKTASQRDADHPWLGELEGDLANQAAPSSSSSAAGDDDDDDPFLSAGFISTFSAFSRERKREGGRERERKRRWWGRRRRQRDRLASRRHGRSVRRLPGAREKKDGDGGGAIGWMRIWVDKDEKAWTSFFV</sequence>
<feature type="compositionally biased region" description="Basic and acidic residues" evidence="1">
    <location>
        <begin position="111"/>
        <end position="122"/>
    </location>
</feature>
<reference evidence="4" key="3">
    <citation type="journal article" date="2005" name="Nature">
        <title>The map-based sequence of the rice genome.</title>
        <authorList>
            <consortium name="International rice genome sequencing project (IRGSP)"/>
            <person name="Matsumoto T."/>
            <person name="Wu J."/>
            <person name="Kanamori H."/>
            <person name="Katayose Y."/>
            <person name="Fujisawa M."/>
            <person name="Namiki N."/>
            <person name="Mizuno H."/>
            <person name="Yamamoto K."/>
            <person name="Antonio B.A."/>
            <person name="Baba T."/>
            <person name="Sakata K."/>
            <person name="Nagamura Y."/>
            <person name="Aoki H."/>
            <person name="Arikawa K."/>
            <person name="Arita K."/>
            <person name="Bito T."/>
            <person name="Chiden Y."/>
            <person name="Fujitsuka N."/>
            <person name="Fukunaka R."/>
            <person name="Hamada M."/>
            <person name="Harada C."/>
            <person name="Hayashi A."/>
            <person name="Hijishita S."/>
            <person name="Honda M."/>
            <person name="Hosokawa S."/>
            <person name="Ichikawa Y."/>
            <person name="Idonuma A."/>
            <person name="Iijima M."/>
            <person name="Ikeda M."/>
            <person name="Ikeno M."/>
            <person name="Ito K."/>
            <person name="Ito S."/>
            <person name="Ito T."/>
            <person name="Ito Y."/>
            <person name="Ito Y."/>
            <person name="Iwabuchi A."/>
            <person name="Kamiya K."/>
            <person name="Karasawa W."/>
            <person name="Kurita K."/>
            <person name="Katagiri S."/>
            <person name="Kikuta A."/>
            <person name="Kobayashi H."/>
            <person name="Kobayashi N."/>
            <person name="Machita K."/>
            <person name="Maehara T."/>
            <person name="Masukawa M."/>
            <person name="Mizubayashi T."/>
            <person name="Mukai Y."/>
            <person name="Nagasaki H."/>
            <person name="Nagata Y."/>
            <person name="Naito S."/>
            <person name="Nakashima M."/>
            <person name="Nakama Y."/>
            <person name="Nakamichi Y."/>
            <person name="Nakamura M."/>
            <person name="Meguro A."/>
            <person name="Negishi M."/>
            <person name="Ohta I."/>
            <person name="Ohta T."/>
            <person name="Okamoto M."/>
            <person name="Ono N."/>
            <person name="Saji S."/>
            <person name="Sakaguchi M."/>
            <person name="Sakai K."/>
            <person name="Shibata M."/>
            <person name="Shimokawa T."/>
            <person name="Song J."/>
            <person name="Takazaki Y."/>
            <person name="Terasawa K."/>
            <person name="Tsugane M."/>
            <person name="Tsuji K."/>
            <person name="Ueda S."/>
            <person name="Waki K."/>
            <person name="Yamagata H."/>
            <person name="Yamamoto M."/>
            <person name="Yamamoto S."/>
            <person name="Yamane H."/>
            <person name="Yoshiki S."/>
            <person name="Yoshihara R."/>
            <person name="Yukawa K."/>
            <person name="Zhong H."/>
            <person name="Yano M."/>
            <person name="Yuan Q."/>
            <person name="Ouyang S."/>
            <person name="Liu J."/>
            <person name="Jones K.M."/>
            <person name="Gansberger K."/>
            <person name="Moffat K."/>
            <person name="Hill J."/>
            <person name="Bera J."/>
            <person name="Fadrosh D."/>
            <person name="Jin S."/>
            <person name="Johri S."/>
            <person name="Kim M."/>
            <person name="Overton L."/>
            <person name="Reardon M."/>
            <person name="Tsitrin T."/>
            <person name="Vuong H."/>
            <person name="Weaver B."/>
            <person name="Ciecko A."/>
            <person name="Tallon L."/>
            <person name="Jackson J."/>
            <person name="Pai G."/>
            <person name="Aken S.V."/>
            <person name="Utterback T."/>
            <person name="Reidmuller S."/>
            <person name="Feldblyum T."/>
            <person name="Hsiao J."/>
            <person name="Zismann V."/>
            <person name="Iobst S."/>
            <person name="de Vazeille A.R."/>
            <person name="Buell C.R."/>
            <person name="Ying K."/>
            <person name="Li Y."/>
            <person name="Lu T."/>
            <person name="Huang Y."/>
            <person name="Zhao Q."/>
            <person name="Feng Q."/>
            <person name="Zhang L."/>
            <person name="Zhu J."/>
            <person name="Weng Q."/>
            <person name="Mu J."/>
            <person name="Lu Y."/>
            <person name="Fan D."/>
            <person name="Liu Y."/>
            <person name="Guan J."/>
            <person name="Zhang Y."/>
            <person name="Yu S."/>
            <person name="Liu X."/>
            <person name="Zhang Y."/>
            <person name="Hong G."/>
            <person name="Han B."/>
            <person name="Choisne N."/>
            <person name="Demange N."/>
            <person name="Orjeda G."/>
            <person name="Samain S."/>
            <person name="Cattolico L."/>
            <person name="Pelletier E."/>
            <person name="Couloux A."/>
            <person name="Segurens B."/>
            <person name="Wincker P."/>
            <person name="D'Hont A."/>
            <person name="Scarpelli C."/>
            <person name="Weissenbach J."/>
            <person name="Salanoubat M."/>
            <person name="Quetier F."/>
            <person name="Yu Y."/>
            <person name="Kim H.R."/>
            <person name="Rambo T."/>
            <person name="Currie J."/>
            <person name="Collura K."/>
            <person name="Luo M."/>
            <person name="Yang T."/>
            <person name="Ammiraju J.S.S."/>
            <person name="Engler F."/>
            <person name="Soderlund C."/>
            <person name="Wing R.A."/>
            <person name="Palmer L.E."/>
            <person name="de la Bastide M."/>
            <person name="Spiegel L."/>
            <person name="Nascimento L."/>
            <person name="Zutavern T."/>
            <person name="O'Shaughnessy A."/>
            <person name="Dike S."/>
            <person name="Dedhia N."/>
            <person name="Preston R."/>
            <person name="Balija V."/>
            <person name="McCombie W.R."/>
            <person name="Chow T."/>
            <person name="Chen H."/>
            <person name="Chung M."/>
            <person name="Chen C."/>
            <person name="Shaw J."/>
            <person name="Wu H."/>
            <person name="Hsiao K."/>
            <person name="Chao Y."/>
            <person name="Chu M."/>
            <person name="Cheng C."/>
            <person name="Hour A."/>
            <person name="Lee P."/>
            <person name="Lin S."/>
            <person name="Lin Y."/>
            <person name="Liou J."/>
            <person name="Liu S."/>
            <person name="Hsing Y."/>
            <person name="Raghuvanshi S."/>
            <person name="Mohanty A."/>
            <person name="Bharti A.K."/>
            <person name="Gaur A."/>
            <person name="Gupta V."/>
            <person name="Kumar D."/>
            <person name="Ravi V."/>
            <person name="Vij S."/>
            <person name="Kapur A."/>
            <person name="Khurana P."/>
            <person name="Khurana P."/>
            <person name="Khurana J.P."/>
            <person name="Tyagi A.K."/>
            <person name="Gaikwad K."/>
            <person name="Singh A."/>
            <person name="Dalal V."/>
            <person name="Srivastava S."/>
            <person name="Dixit A."/>
            <person name="Pal A.K."/>
            <person name="Ghazi I.A."/>
            <person name="Yadav M."/>
            <person name="Pandit A."/>
            <person name="Bhargava A."/>
            <person name="Sureshbabu K."/>
            <person name="Batra K."/>
            <person name="Sharma T.R."/>
            <person name="Mohapatra T."/>
            <person name="Singh N.K."/>
            <person name="Messing J."/>
            <person name="Nelson A.B."/>
            <person name="Fuks G."/>
            <person name="Kavchok S."/>
            <person name="Keizer G."/>
            <person name="Linton E."/>
            <person name="Llaca V."/>
            <person name="Song R."/>
            <person name="Tanyolac B."/>
            <person name="Young S."/>
            <person name="Ho-Il K."/>
            <person name="Hahn J.H."/>
            <person name="Sangsakoo G."/>
            <person name="Vanavichit A."/>
            <person name="de Mattos Luiz.A.T."/>
            <person name="Zimmer P.D."/>
            <person name="Malone G."/>
            <person name="Dellagostin O."/>
            <person name="de Oliveira A.C."/>
            <person name="Bevan M."/>
            <person name="Bancroft I."/>
            <person name="Minx P."/>
            <person name="Cordum H."/>
            <person name="Wilson R."/>
            <person name="Cheng Z."/>
            <person name="Jin W."/>
            <person name="Jiang J."/>
            <person name="Leong S.A."/>
            <person name="Iwama H."/>
            <person name="Gojobori T."/>
            <person name="Itoh T."/>
            <person name="Niimura Y."/>
            <person name="Fujii Y."/>
            <person name="Habara T."/>
            <person name="Sakai H."/>
            <person name="Sato Y."/>
            <person name="Wilson G."/>
            <person name="Kumar K."/>
            <person name="McCouch S."/>
            <person name="Juretic N."/>
            <person name="Hoen D."/>
            <person name="Wright S."/>
            <person name="Bruskiewich R."/>
            <person name="Bureau T."/>
            <person name="Miyao A."/>
            <person name="Hirochika H."/>
            <person name="Nishikawa T."/>
            <person name="Kadowaki K."/>
            <person name="Sugiura M."/>
            <person name="Burr B."/>
            <person name="Sasaki T."/>
        </authorList>
    </citation>
    <scope>NUCLEOTIDE SEQUENCE [LARGE SCALE GENOMIC DNA]</scope>
    <source>
        <strain evidence="4">cv. Nipponbare</strain>
    </source>
</reference>